<evidence type="ECO:0000313" key="3">
    <source>
        <dbReference type="Proteomes" id="UP000006038"/>
    </source>
</evidence>
<feature type="region of interest" description="Disordered" evidence="1">
    <location>
        <begin position="111"/>
        <end position="134"/>
    </location>
</feature>
<name>J3LE77_ORYBR</name>
<dbReference type="Proteomes" id="UP000006038">
    <property type="component" value="Unassembled WGS sequence"/>
</dbReference>
<keyword evidence="3" id="KW-1185">Reference proteome</keyword>
<proteinExistence type="predicted"/>
<reference evidence="2" key="1">
    <citation type="submission" date="2013-04" db="UniProtKB">
        <authorList>
            <consortium name="EnsemblPlants"/>
        </authorList>
    </citation>
    <scope>IDENTIFICATION</scope>
</reference>
<dbReference type="HOGENOM" id="CLU_1059146_0_0_1"/>
<dbReference type="EnsemblPlants" id="OB02G29440.1">
    <property type="protein sequence ID" value="OB02G29440.1"/>
    <property type="gene ID" value="OB02G29440"/>
</dbReference>
<protein>
    <submittedName>
        <fullName evidence="2">Uncharacterized protein</fullName>
    </submittedName>
</protein>
<sequence length="263" mass="28964">MDSVTRNSPVLMDFIRSGASRMKNSSCPTYANASPAPTRKNCGTSQNALTMAPPLLVALRRFFSTSAATAMATVARKRPAPTRWSEVSPCGRRVRRVGPGTRTRSLTEVKRRMERKRKTESEPAGMANPEAAPGRRWRSMRVACSTEKVVIWEYTVQKRMQVDQMGSSFTTIFTSSTSVTVIADADDDACFFAGDAARSASTIAALSRHLQHGTKPVSKSLADVSAYVADAFSASVRVSNNRNTKWMRMLGICVIKQRKFYGY</sequence>
<evidence type="ECO:0000256" key="1">
    <source>
        <dbReference type="SAM" id="MobiDB-lite"/>
    </source>
</evidence>
<accession>J3LE77</accession>
<evidence type="ECO:0000313" key="2">
    <source>
        <dbReference type="EnsemblPlants" id="OB02G29440.1"/>
    </source>
</evidence>
<dbReference type="eggNOG" id="ENOG502R5QP">
    <property type="taxonomic scope" value="Eukaryota"/>
</dbReference>
<feature type="compositionally biased region" description="Basic and acidic residues" evidence="1">
    <location>
        <begin position="111"/>
        <end position="121"/>
    </location>
</feature>
<organism evidence="2">
    <name type="scientific">Oryza brachyantha</name>
    <name type="common">malo sina</name>
    <dbReference type="NCBI Taxonomy" id="4533"/>
    <lineage>
        <taxon>Eukaryota</taxon>
        <taxon>Viridiplantae</taxon>
        <taxon>Streptophyta</taxon>
        <taxon>Embryophyta</taxon>
        <taxon>Tracheophyta</taxon>
        <taxon>Spermatophyta</taxon>
        <taxon>Magnoliopsida</taxon>
        <taxon>Liliopsida</taxon>
        <taxon>Poales</taxon>
        <taxon>Poaceae</taxon>
        <taxon>BOP clade</taxon>
        <taxon>Oryzoideae</taxon>
        <taxon>Oryzeae</taxon>
        <taxon>Oryzinae</taxon>
        <taxon>Oryza</taxon>
    </lineage>
</organism>
<dbReference type="AlphaFoldDB" id="J3LE77"/>
<dbReference type="Gramene" id="OB02G29440.1">
    <property type="protein sequence ID" value="OB02G29440.1"/>
    <property type="gene ID" value="OB02G29440"/>
</dbReference>